<dbReference type="EMBL" id="CP053587">
    <property type="protein sequence ID" value="WNZ27410.1"/>
    <property type="molecule type" value="Genomic_DNA"/>
</dbReference>
<name>A0AA96WMG2_9CYAN</name>
<dbReference type="InterPro" id="IPR011008">
    <property type="entry name" value="Dimeric_a/b-barrel"/>
</dbReference>
<feature type="domain" description="DUF3291" evidence="1">
    <location>
        <begin position="11"/>
        <end position="149"/>
    </location>
</feature>
<sequence length="166" mass="18711">MSFNQRASYYLAQVNTATLRAPLSDPSMADFVARIRAVNAVADADPGFVWRLRGEGEEDATSIRAFEDERILITLTVWKSLEALSNYVYRSTHAGVMRDRRRWFEKADQPILALWWIPAADLPTVAEAKQRLEHLRQYGSTAYAFSFSKPFPSPAALEMATVQPVG</sequence>
<dbReference type="AlphaFoldDB" id="A0AA96WMG2"/>
<organism evidence="2">
    <name type="scientific">Leptolyngbya sp. NK1-12</name>
    <dbReference type="NCBI Taxonomy" id="2547451"/>
    <lineage>
        <taxon>Bacteria</taxon>
        <taxon>Bacillati</taxon>
        <taxon>Cyanobacteriota</taxon>
        <taxon>Cyanophyceae</taxon>
        <taxon>Leptolyngbyales</taxon>
        <taxon>Leptolyngbyaceae</taxon>
        <taxon>Leptolyngbya group</taxon>
        <taxon>Leptolyngbya</taxon>
    </lineage>
</organism>
<reference evidence="2" key="1">
    <citation type="submission" date="2020-05" db="EMBL/GenBank/DDBJ databases">
        <authorList>
            <person name="Zhu T."/>
            <person name="Keshari N."/>
            <person name="Lu X."/>
        </authorList>
    </citation>
    <scope>NUCLEOTIDE SEQUENCE</scope>
    <source>
        <strain evidence="2">NK1-12</strain>
    </source>
</reference>
<dbReference type="RefSeq" id="WP_316437085.1">
    <property type="nucleotide sequence ID" value="NZ_CP053587.1"/>
</dbReference>
<evidence type="ECO:0000313" key="2">
    <source>
        <dbReference type="EMBL" id="WNZ27410.1"/>
    </source>
</evidence>
<accession>A0AA96WMG2</accession>
<dbReference type="InterPro" id="IPR021708">
    <property type="entry name" value="DUF3291"/>
</dbReference>
<evidence type="ECO:0000259" key="1">
    <source>
        <dbReference type="Pfam" id="PF11695"/>
    </source>
</evidence>
<dbReference type="SUPFAM" id="SSF54909">
    <property type="entry name" value="Dimeric alpha+beta barrel"/>
    <property type="match status" value="1"/>
</dbReference>
<protein>
    <submittedName>
        <fullName evidence="2">DUF3291 domain-containing protein</fullName>
    </submittedName>
</protein>
<proteinExistence type="predicted"/>
<gene>
    <name evidence="2" type="ORF">HJG54_31495</name>
</gene>
<dbReference type="Pfam" id="PF11695">
    <property type="entry name" value="DUF3291"/>
    <property type="match status" value="1"/>
</dbReference>